<dbReference type="SUPFAM" id="SSF51735">
    <property type="entry name" value="NAD(P)-binding Rossmann-fold domains"/>
    <property type="match status" value="1"/>
</dbReference>
<comment type="caution">
    <text evidence="5">The sequence shown here is derived from an EMBL/GenBank/DDBJ whole genome shotgun (WGS) entry which is preliminary data.</text>
</comment>
<reference evidence="5" key="1">
    <citation type="journal article" date="2022" name="Int. J. Mol. Sci.">
        <title>Draft Genome of Tanacetum Coccineum: Genomic Comparison of Closely Related Tanacetum-Family Plants.</title>
        <authorList>
            <person name="Yamashiro T."/>
            <person name="Shiraishi A."/>
            <person name="Nakayama K."/>
            <person name="Satake H."/>
        </authorList>
    </citation>
    <scope>NUCLEOTIDE SEQUENCE</scope>
</reference>
<evidence type="ECO:0000256" key="2">
    <source>
        <dbReference type="ARBA" id="ARBA00023002"/>
    </source>
</evidence>
<reference evidence="5" key="2">
    <citation type="submission" date="2022-01" db="EMBL/GenBank/DDBJ databases">
        <authorList>
            <person name="Yamashiro T."/>
            <person name="Shiraishi A."/>
            <person name="Satake H."/>
            <person name="Nakayama K."/>
        </authorList>
    </citation>
    <scope>NUCLEOTIDE SEQUENCE</scope>
</reference>
<feature type="region of interest" description="Disordered" evidence="3">
    <location>
        <begin position="225"/>
        <end position="315"/>
    </location>
</feature>
<keyword evidence="6" id="KW-1185">Reference proteome</keyword>
<keyword evidence="2" id="KW-0560">Oxidoreductase</keyword>
<dbReference type="PANTHER" id="PTHR10366">
    <property type="entry name" value="NAD DEPENDENT EPIMERASE/DEHYDRATASE"/>
    <property type="match status" value="1"/>
</dbReference>
<evidence type="ECO:0000313" key="6">
    <source>
        <dbReference type="Proteomes" id="UP001151760"/>
    </source>
</evidence>
<accession>A0ABQ4Z4Y1</accession>
<gene>
    <name evidence="5" type="ORF">Tco_0751765</name>
</gene>
<dbReference type="InterPro" id="IPR050425">
    <property type="entry name" value="NAD(P)_dehydrat-like"/>
</dbReference>
<feature type="domain" description="3-beta hydroxysteroid dehydrogenase/isomerase" evidence="4">
    <location>
        <begin position="414"/>
        <end position="487"/>
    </location>
</feature>
<organism evidence="5 6">
    <name type="scientific">Tanacetum coccineum</name>
    <dbReference type="NCBI Taxonomy" id="301880"/>
    <lineage>
        <taxon>Eukaryota</taxon>
        <taxon>Viridiplantae</taxon>
        <taxon>Streptophyta</taxon>
        <taxon>Embryophyta</taxon>
        <taxon>Tracheophyta</taxon>
        <taxon>Spermatophyta</taxon>
        <taxon>Magnoliopsida</taxon>
        <taxon>eudicotyledons</taxon>
        <taxon>Gunneridae</taxon>
        <taxon>Pentapetalae</taxon>
        <taxon>asterids</taxon>
        <taxon>campanulids</taxon>
        <taxon>Asterales</taxon>
        <taxon>Asteraceae</taxon>
        <taxon>Asteroideae</taxon>
        <taxon>Anthemideae</taxon>
        <taxon>Anthemidinae</taxon>
        <taxon>Tanacetum</taxon>
    </lineage>
</organism>
<evidence type="ECO:0000256" key="3">
    <source>
        <dbReference type="SAM" id="MobiDB-lite"/>
    </source>
</evidence>
<evidence type="ECO:0000259" key="4">
    <source>
        <dbReference type="Pfam" id="PF01073"/>
    </source>
</evidence>
<feature type="compositionally biased region" description="Polar residues" evidence="3">
    <location>
        <begin position="302"/>
        <end position="311"/>
    </location>
</feature>
<name>A0ABQ4Z4Y1_9ASTR</name>
<keyword evidence="1" id="KW-0521">NADP</keyword>
<evidence type="ECO:0000256" key="1">
    <source>
        <dbReference type="ARBA" id="ARBA00022857"/>
    </source>
</evidence>
<dbReference type="Gene3D" id="3.40.50.720">
    <property type="entry name" value="NAD(P)-binding Rossmann-like Domain"/>
    <property type="match status" value="1"/>
</dbReference>
<dbReference type="PANTHER" id="PTHR10366:SF830">
    <property type="entry name" value="BIFUNCTIONAL POLYMYXIN RESISTANCE PROTEIN, ARNA-RELATED"/>
    <property type="match status" value="1"/>
</dbReference>
<sequence>MRGLSPERKKVIKEMGFGDLIEFPIFEIPTKLAFYVVDILNTTNMTLECPMGDIVITPKTGSWTANGEKETGKKRPERVQRSILATVERPVQKCQQAHNKSVIRLLKNVFEGDDVSGIDWCSYIIECASVSKLDWAKKLEKKRCVLWASDVLDVKRRLPAFKSWNTSLLKKIAELQNDYMGIEEIQDDVGEGEEPNQKEIDGNLIKFQDDEKLLQLKQQMKDIFKEPDMPEYLSSSSSESDDDNDDGSQLADENEESYRKETHSNDEDNHSSKNENEKEKAKKEKDQIGSSSQESPVFGIDNSLQGSQQTFDLGASPTYEKMNILSEKKKKRGLKSKYVNKTVDPSVELTEDEKLLGRSIFSTQEEEEEEVFNDDERMILFRINIQSLAPGLEIDTSVIDTQHLLKLDGAKKRLHSFEADLLEEGSFDAAIDGCDGVFHTASPFFNTKELIEPALKGTPNVLGSCSKASSVKRVVVTSSLAAVVFNARPKTPEVVVDET</sequence>
<dbReference type="InterPro" id="IPR002225">
    <property type="entry name" value="3Beta_OHSteriod_DH/Estase"/>
</dbReference>
<dbReference type="Pfam" id="PF01073">
    <property type="entry name" value="3Beta_HSD"/>
    <property type="match status" value="1"/>
</dbReference>
<proteinExistence type="predicted"/>
<feature type="compositionally biased region" description="Basic and acidic residues" evidence="3">
    <location>
        <begin position="256"/>
        <end position="287"/>
    </location>
</feature>
<dbReference type="EMBL" id="BQNB010011034">
    <property type="protein sequence ID" value="GJS85224.1"/>
    <property type="molecule type" value="Genomic_DNA"/>
</dbReference>
<evidence type="ECO:0000313" key="5">
    <source>
        <dbReference type="EMBL" id="GJS85224.1"/>
    </source>
</evidence>
<protein>
    <submittedName>
        <fullName evidence="5">Peptidase C48, SUMO/sentrin/Ubl1</fullName>
    </submittedName>
</protein>
<dbReference type="InterPro" id="IPR036291">
    <property type="entry name" value="NAD(P)-bd_dom_sf"/>
</dbReference>
<dbReference type="Proteomes" id="UP001151760">
    <property type="component" value="Unassembled WGS sequence"/>
</dbReference>